<keyword evidence="3" id="KW-1185">Reference proteome</keyword>
<evidence type="ECO:0000256" key="1">
    <source>
        <dbReference type="SAM" id="MobiDB-lite"/>
    </source>
</evidence>
<comment type="caution">
    <text evidence="2">The sequence shown here is derived from an EMBL/GenBank/DDBJ whole genome shotgun (WGS) entry which is preliminary data.</text>
</comment>
<name>A0A4Z2H3N7_9TELE</name>
<dbReference type="EMBL" id="SRLO01000335">
    <property type="protein sequence ID" value="TNN60359.1"/>
    <property type="molecule type" value="Genomic_DNA"/>
</dbReference>
<evidence type="ECO:0000313" key="3">
    <source>
        <dbReference type="Proteomes" id="UP000314294"/>
    </source>
</evidence>
<gene>
    <name evidence="2" type="ORF">EYF80_029440</name>
</gene>
<feature type="compositionally biased region" description="Polar residues" evidence="1">
    <location>
        <begin position="157"/>
        <end position="172"/>
    </location>
</feature>
<dbReference type="Proteomes" id="UP000314294">
    <property type="component" value="Unassembled WGS sequence"/>
</dbReference>
<proteinExistence type="predicted"/>
<feature type="compositionally biased region" description="Low complexity" evidence="1">
    <location>
        <begin position="35"/>
        <end position="55"/>
    </location>
</feature>
<dbReference type="AlphaFoldDB" id="A0A4Z2H3N7"/>
<feature type="region of interest" description="Disordered" evidence="1">
    <location>
        <begin position="152"/>
        <end position="184"/>
    </location>
</feature>
<accession>A0A4Z2H3N7</accession>
<organism evidence="2 3">
    <name type="scientific">Liparis tanakae</name>
    <name type="common">Tanaka's snailfish</name>
    <dbReference type="NCBI Taxonomy" id="230148"/>
    <lineage>
        <taxon>Eukaryota</taxon>
        <taxon>Metazoa</taxon>
        <taxon>Chordata</taxon>
        <taxon>Craniata</taxon>
        <taxon>Vertebrata</taxon>
        <taxon>Euteleostomi</taxon>
        <taxon>Actinopterygii</taxon>
        <taxon>Neopterygii</taxon>
        <taxon>Teleostei</taxon>
        <taxon>Neoteleostei</taxon>
        <taxon>Acanthomorphata</taxon>
        <taxon>Eupercaria</taxon>
        <taxon>Perciformes</taxon>
        <taxon>Cottioidei</taxon>
        <taxon>Cottales</taxon>
        <taxon>Liparidae</taxon>
        <taxon>Liparis</taxon>
    </lineage>
</organism>
<sequence length="184" mass="19958">MTLLDVIVSNFKASAAAITYGGLPVLSPSVPPTSVPSALRGSSSSPSVSTLLASPRAPRPLQRWPWGPGPFLSGAEALCGAQHRRGEQLMMQRSSCRQRSQLHAVKEARQQAPDRRLDMTMKLQPCRNCSPCWPGTGAFFNHTFISSLITGHRKATSPHTPSPSSCQEQNYKQSRHIARAPSSK</sequence>
<feature type="region of interest" description="Disordered" evidence="1">
    <location>
        <begin position="31"/>
        <end position="60"/>
    </location>
</feature>
<reference evidence="2 3" key="1">
    <citation type="submission" date="2019-03" db="EMBL/GenBank/DDBJ databases">
        <title>First draft genome of Liparis tanakae, snailfish: a comprehensive survey of snailfish specific genes.</title>
        <authorList>
            <person name="Kim W."/>
            <person name="Song I."/>
            <person name="Jeong J.-H."/>
            <person name="Kim D."/>
            <person name="Kim S."/>
            <person name="Ryu S."/>
            <person name="Song J.Y."/>
            <person name="Lee S.K."/>
        </authorList>
    </citation>
    <scope>NUCLEOTIDE SEQUENCE [LARGE SCALE GENOMIC DNA]</scope>
    <source>
        <tissue evidence="2">Muscle</tissue>
    </source>
</reference>
<protein>
    <submittedName>
        <fullName evidence="2">Uncharacterized protein</fullName>
    </submittedName>
</protein>
<evidence type="ECO:0000313" key="2">
    <source>
        <dbReference type="EMBL" id="TNN60359.1"/>
    </source>
</evidence>